<dbReference type="PRINTS" id="PR00463">
    <property type="entry name" value="EP450I"/>
</dbReference>
<evidence type="ECO:0000256" key="11">
    <source>
        <dbReference type="ARBA" id="ARBA00023033"/>
    </source>
</evidence>
<keyword evidence="12 15" id="KW-0472">Membrane</keyword>
<feature type="binding site" description="axial binding residue" evidence="13">
    <location>
        <position position="474"/>
    </location>
    <ligand>
        <name>heme</name>
        <dbReference type="ChEBI" id="CHEBI:30413"/>
    </ligand>
    <ligandPart>
        <name>Fe</name>
        <dbReference type="ChEBI" id="CHEBI:18248"/>
    </ligandPart>
</feature>
<dbReference type="GO" id="GO:0016020">
    <property type="term" value="C:membrane"/>
    <property type="evidence" value="ECO:0007669"/>
    <property type="project" value="UniProtKB-SubCell"/>
</dbReference>
<evidence type="ECO:0000256" key="14">
    <source>
        <dbReference type="RuleBase" id="RU000461"/>
    </source>
</evidence>
<proteinExistence type="inferred from homology"/>
<keyword evidence="9 14" id="KW-0560">Oxidoreductase</keyword>
<dbReference type="EMBL" id="CM029050">
    <property type="protein sequence ID" value="KAG2565582.1"/>
    <property type="molecule type" value="Genomic_DNA"/>
</dbReference>
<evidence type="ECO:0000256" key="1">
    <source>
        <dbReference type="ARBA" id="ARBA00001971"/>
    </source>
</evidence>
<dbReference type="GO" id="GO:0016705">
    <property type="term" value="F:oxidoreductase activity, acting on paired donors, with incorporation or reduction of molecular oxygen"/>
    <property type="evidence" value="ECO:0007669"/>
    <property type="project" value="InterPro"/>
</dbReference>
<dbReference type="InterPro" id="IPR002401">
    <property type="entry name" value="Cyt_P450_E_grp-I"/>
</dbReference>
<evidence type="ECO:0000256" key="4">
    <source>
        <dbReference type="ARBA" id="ARBA00010617"/>
    </source>
</evidence>
<reference evidence="16" key="1">
    <citation type="submission" date="2020-05" db="EMBL/GenBank/DDBJ databases">
        <title>WGS assembly of Panicum virgatum.</title>
        <authorList>
            <person name="Lovell J.T."/>
            <person name="Jenkins J."/>
            <person name="Shu S."/>
            <person name="Juenger T.E."/>
            <person name="Schmutz J."/>
        </authorList>
    </citation>
    <scope>NUCLEOTIDE SEQUENCE</scope>
    <source>
        <strain evidence="16">AP13</strain>
    </source>
</reference>
<dbReference type="PRINTS" id="PR00385">
    <property type="entry name" value="P450"/>
</dbReference>
<keyword evidence="6 15" id="KW-0812">Transmembrane</keyword>
<dbReference type="SUPFAM" id="SSF48264">
    <property type="entry name" value="Cytochrome P450"/>
    <property type="match status" value="1"/>
</dbReference>
<dbReference type="InterPro" id="IPR001128">
    <property type="entry name" value="Cyt_P450"/>
</dbReference>
<name>A0A8T0PYZ4_PANVG</name>
<dbReference type="FunFam" id="1.10.630.10:FF:000055">
    <property type="entry name" value="Cytochrome P450 71A26"/>
    <property type="match status" value="1"/>
</dbReference>
<dbReference type="OrthoDB" id="1055148at2759"/>
<evidence type="ECO:0000313" key="16">
    <source>
        <dbReference type="EMBL" id="KAG2565582.1"/>
    </source>
</evidence>
<evidence type="ECO:0000256" key="5">
    <source>
        <dbReference type="ARBA" id="ARBA00022617"/>
    </source>
</evidence>
<evidence type="ECO:0000256" key="3">
    <source>
        <dbReference type="ARBA" id="ARBA00005179"/>
    </source>
</evidence>
<dbReference type="PROSITE" id="PS00086">
    <property type="entry name" value="CYTOCHROME_P450"/>
    <property type="match status" value="1"/>
</dbReference>
<comment type="subcellular location">
    <subcellularLocation>
        <location evidence="2">Membrane</location>
    </subcellularLocation>
</comment>
<dbReference type="Pfam" id="PF00067">
    <property type="entry name" value="p450"/>
    <property type="match status" value="1"/>
</dbReference>
<comment type="cofactor">
    <cofactor evidence="1 13">
        <name>heme</name>
        <dbReference type="ChEBI" id="CHEBI:30413"/>
    </cofactor>
</comment>
<dbReference type="InterPro" id="IPR017972">
    <property type="entry name" value="Cyt_P450_CS"/>
</dbReference>
<dbReference type="GO" id="GO:0020037">
    <property type="term" value="F:heme binding"/>
    <property type="evidence" value="ECO:0007669"/>
    <property type="project" value="InterPro"/>
</dbReference>
<dbReference type="Gene3D" id="1.10.630.10">
    <property type="entry name" value="Cytochrome P450"/>
    <property type="match status" value="1"/>
</dbReference>
<evidence type="ECO:0000256" key="9">
    <source>
        <dbReference type="ARBA" id="ARBA00023002"/>
    </source>
</evidence>
<evidence type="ECO:0000256" key="2">
    <source>
        <dbReference type="ARBA" id="ARBA00004370"/>
    </source>
</evidence>
<dbReference type="GO" id="GO:0005506">
    <property type="term" value="F:iron ion binding"/>
    <property type="evidence" value="ECO:0007669"/>
    <property type="project" value="InterPro"/>
</dbReference>
<dbReference type="InterPro" id="IPR036396">
    <property type="entry name" value="Cyt_P450_sf"/>
</dbReference>
<comment type="pathway">
    <text evidence="3">Secondary metabolite biosynthesis.</text>
</comment>
<accession>A0A8T0PYZ4</accession>
<comment type="similarity">
    <text evidence="4 14">Belongs to the cytochrome P450 family.</text>
</comment>
<dbReference type="GO" id="GO:0004497">
    <property type="term" value="F:monooxygenase activity"/>
    <property type="evidence" value="ECO:0007669"/>
    <property type="project" value="UniProtKB-KW"/>
</dbReference>
<comment type="caution">
    <text evidence="16">The sequence shown here is derived from an EMBL/GenBank/DDBJ whole genome shotgun (WGS) entry which is preliminary data.</text>
</comment>
<keyword evidence="7 13" id="KW-0479">Metal-binding</keyword>
<keyword evidence="17" id="KW-1185">Reference proteome</keyword>
<feature type="transmembrane region" description="Helical" evidence="15">
    <location>
        <begin position="16"/>
        <end position="38"/>
    </location>
</feature>
<keyword evidence="5 13" id="KW-0349">Heme</keyword>
<dbReference type="Proteomes" id="UP000823388">
    <property type="component" value="Chromosome 7N"/>
</dbReference>
<keyword evidence="10 13" id="KW-0408">Iron</keyword>
<organism evidence="16 17">
    <name type="scientific">Panicum virgatum</name>
    <name type="common">Blackwell switchgrass</name>
    <dbReference type="NCBI Taxonomy" id="38727"/>
    <lineage>
        <taxon>Eukaryota</taxon>
        <taxon>Viridiplantae</taxon>
        <taxon>Streptophyta</taxon>
        <taxon>Embryophyta</taxon>
        <taxon>Tracheophyta</taxon>
        <taxon>Spermatophyta</taxon>
        <taxon>Magnoliopsida</taxon>
        <taxon>Liliopsida</taxon>
        <taxon>Poales</taxon>
        <taxon>Poaceae</taxon>
        <taxon>PACMAD clade</taxon>
        <taxon>Panicoideae</taxon>
        <taxon>Panicodae</taxon>
        <taxon>Paniceae</taxon>
        <taxon>Panicinae</taxon>
        <taxon>Panicum</taxon>
        <taxon>Panicum sect. Hiantes</taxon>
    </lineage>
</organism>
<dbReference type="PANTHER" id="PTHR47955:SF14">
    <property type="entry name" value="OS01G0543600 PROTEIN"/>
    <property type="match status" value="1"/>
</dbReference>
<dbReference type="PANTHER" id="PTHR47955">
    <property type="entry name" value="CYTOCHROME P450 FAMILY 71 PROTEIN"/>
    <property type="match status" value="1"/>
</dbReference>
<evidence type="ECO:0000313" key="17">
    <source>
        <dbReference type="Proteomes" id="UP000823388"/>
    </source>
</evidence>
<protein>
    <submittedName>
        <fullName evidence="16">Uncharacterized protein</fullName>
    </submittedName>
</protein>
<dbReference type="AlphaFoldDB" id="A0A8T0PYZ4"/>
<evidence type="ECO:0000256" key="7">
    <source>
        <dbReference type="ARBA" id="ARBA00022723"/>
    </source>
</evidence>
<evidence type="ECO:0000256" key="13">
    <source>
        <dbReference type="PIRSR" id="PIRSR602401-1"/>
    </source>
</evidence>
<keyword evidence="11 14" id="KW-0503">Monooxygenase</keyword>
<gene>
    <name evidence="16" type="ORF">PVAP13_7NG121400</name>
</gene>
<keyword evidence="8 15" id="KW-1133">Transmembrane helix</keyword>
<evidence type="ECO:0000256" key="8">
    <source>
        <dbReference type="ARBA" id="ARBA00022989"/>
    </source>
</evidence>
<sequence length="532" mass="57606">MAPLVVLDQLVGGSPAAVAFLQLLFPLLLLLLLLRYFAAGGGAGSGARLPPSPPGGLPLIGHAHLVGALPHVSLRRLAARRRGCADLMTVRLGAVPTLVASSARAARAVLRTHDQALASRARSACGDVLTYGPSDVVFAPYGEGWRRSKRLVTTHLLSAGKVQSHRAAREEEVELVINKIRDAAAAAPATVDMSEVLSKFTNDMVCRAVAGRTFRVEGRDRVFRELIDETFAVLGGFNLENLYPGLAKAAGGVLMWPARRRAERLRDRWDELLDKLIDQHTGEVAGHDDAGGDGEPESDFITVLLSVQQEYGLTRDNIKGILGNMFAAGTDTTYLVLEFAMAELMLHPEAMARLQAEVRRSTPRGQKLISEDDLAGMTYLKAVIKETLRLHPPVPLLLPHLSLEDCDDVDGGYTIPAGTAVLVNAWAIGRDPAVWDAAEEFMPERFIRMGDIGGVDFRGMDFQFLPFGSGRRICPGINFALASIEIMLANLVFHFDWELPAGGGGTVDMSEVFGLTLCRKEKLLLNPRPLDG</sequence>
<evidence type="ECO:0000256" key="15">
    <source>
        <dbReference type="SAM" id="Phobius"/>
    </source>
</evidence>
<evidence type="ECO:0000256" key="6">
    <source>
        <dbReference type="ARBA" id="ARBA00022692"/>
    </source>
</evidence>
<evidence type="ECO:0000256" key="10">
    <source>
        <dbReference type="ARBA" id="ARBA00023004"/>
    </source>
</evidence>
<evidence type="ECO:0000256" key="12">
    <source>
        <dbReference type="ARBA" id="ARBA00023136"/>
    </source>
</evidence>